<evidence type="ECO:0000313" key="5">
    <source>
        <dbReference type="EMBL" id="SMF55501.1"/>
    </source>
</evidence>
<feature type="domain" description="Solute-binding protein family 5" evidence="4">
    <location>
        <begin position="103"/>
        <end position="422"/>
    </location>
</feature>
<accession>A0A1Y6CC75</accession>
<evidence type="ECO:0000259" key="4">
    <source>
        <dbReference type="Pfam" id="PF00496"/>
    </source>
</evidence>
<dbReference type="PANTHER" id="PTHR30290:SF9">
    <property type="entry name" value="OLIGOPEPTIDE-BINDING PROTEIN APPA"/>
    <property type="match status" value="1"/>
</dbReference>
<gene>
    <name evidence="5" type="ORF">SAMN06296036_117126</name>
</gene>
<dbReference type="Proteomes" id="UP000192907">
    <property type="component" value="Unassembled WGS sequence"/>
</dbReference>
<dbReference type="EMBL" id="FWZT01000017">
    <property type="protein sequence ID" value="SMF55501.1"/>
    <property type="molecule type" value="Genomic_DNA"/>
</dbReference>
<dbReference type="Gene3D" id="3.10.105.10">
    <property type="entry name" value="Dipeptide-binding Protein, Domain 3"/>
    <property type="match status" value="1"/>
</dbReference>
<dbReference type="GO" id="GO:1904680">
    <property type="term" value="F:peptide transmembrane transporter activity"/>
    <property type="evidence" value="ECO:0007669"/>
    <property type="project" value="TreeGrafter"/>
</dbReference>
<dbReference type="InterPro" id="IPR000914">
    <property type="entry name" value="SBP_5_dom"/>
</dbReference>
<dbReference type="Gene3D" id="3.40.190.10">
    <property type="entry name" value="Periplasmic binding protein-like II"/>
    <property type="match status" value="1"/>
</dbReference>
<dbReference type="PIRSF" id="PIRSF002741">
    <property type="entry name" value="MppA"/>
    <property type="match status" value="1"/>
</dbReference>
<dbReference type="STRING" id="1513793.SAMN06296036_117126"/>
<keyword evidence="6" id="KW-1185">Reference proteome</keyword>
<keyword evidence="3" id="KW-0732">Signal</keyword>
<dbReference type="GO" id="GO:0015833">
    <property type="term" value="P:peptide transport"/>
    <property type="evidence" value="ECO:0007669"/>
    <property type="project" value="TreeGrafter"/>
</dbReference>
<dbReference type="PANTHER" id="PTHR30290">
    <property type="entry name" value="PERIPLASMIC BINDING COMPONENT OF ABC TRANSPORTER"/>
    <property type="match status" value="1"/>
</dbReference>
<dbReference type="InterPro" id="IPR030678">
    <property type="entry name" value="Peptide/Ni-bd"/>
</dbReference>
<dbReference type="SUPFAM" id="SSF53850">
    <property type="entry name" value="Periplasmic binding protein-like II"/>
    <property type="match status" value="1"/>
</dbReference>
<dbReference type="GO" id="GO:0030288">
    <property type="term" value="C:outer membrane-bounded periplasmic space"/>
    <property type="evidence" value="ECO:0007669"/>
    <property type="project" value="UniProtKB-ARBA"/>
</dbReference>
<dbReference type="GO" id="GO:0043190">
    <property type="term" value="C:ATP-binding cassette (ABC) transporter complex"/>
    <property type="evidence" value="ECO:0007669"/>
    <property type="project" value="InterPro"/>
</dbReference>
<evidence type="ECO:0000256" key="1">
    <source>
        <dbReference type="ARBA" id="ARBA00005695"/>
    </source>
</evidence>
<name>A0A1Y6CC75_9BACT</name>
<keyword evidence="2" id="KW-0813">Transport</keyword>
<dbReference type="RefSeq" id="WP_159455526.1">
    <property type="nucleotide sequence ID" value="NZ_FWZT01000017.1"/>
</dbReference>
<dbReference type="Pfam" id="PF00496">
    <property type="entry name" value="SBP_bac_5"/>
    <property type="match status" value="1"/>
</dbReference>
<comment type="similarity">
    <text evidence="1">Belongs to the bacterial solute-binding protein 5 family.</text>
</comment>
<evidence type="ECO:0000313" key="6">
    <source>
        <dbReference type="Proteomes" id="UP000192907"/>
    </source>
</evidence>
<reference evidence="6" key="1">
    <citation type="submission" date="2017-04" db="EMBL/GenBank/DDBJ databases">
        <authorList>
            <person name="Varghese N."/>
            <person name="Submissions S."/>
        </authorList>
    </citation>
    <scope>NUCLEOTIDE SEQUENCE [LARGE SCALE GENOMIC DNA]</scope>
    <source>
        <strain evidence="6">RKEM611</strain>
    </source>
</reference>
<evidence type="ECO:0000256" key="2">
    <source>
        <dbReference type="ARBA" id="ARBA00022448"/>
    </source>
</evidence>
<protein>
    <submittedName>
        <fullName evidence="5">ABC-type transport system, substrate-binding protein</fullName>
    </submittedName>
</protein>
<sequence>MTHRILLSIALLLPMILEAKTLNIAMKQHMQSFYPIQQSPGDSNFIRNLVVPPIIAINQNQQWTCIICSHLPKLSNQGVEVFEEPDENGFIMVSHWQISRRYQWDDGKPLSGFDVKFTIEHMKKQGHHFPELKITINHKNPRKFSMWMKEARPDFYQTLAISLLPHQKAQLLKAISRNPKQANQQISLSQGLSYGPYRLEQDSKTMTLRENRYYQGLKNDFKSIHITFVNSAKDLFRALKSGAIDMVADGELDYDDIKPLLSDNKIKSQWKLAHSLSPTTDILYFNLRNPYLADQQVRNAIFHSIDRESLLSDIFDNYGSVAPIPPFLGSAYPSRASDYQLLKARRILSSSGWQLIDGERIKNGARLKLDLVYHRTTLKHKIASRIRSNLAASGIIVQLRPMKSVEAVLEQVRKGLYKDMALLSLKVFPDMPLKSLFHSEYIPNSENDYYGWNLGFWNNKRTDRVLDEISQAFDEGERRKLMQRFSQIYQEDLPAVPLLIRPHFGILNTNLVNVHFPGHGYHSSLFSSGWSTLEDDDKGIF</sequence>
<proteinExistence type="inferred from homology"/>
<dbReference type="Gene3D" id="3.90.76.10">
    <property type="entry name" value="Dipeptide-binding Protein, Domain 1"/>
    <property type="match status" value="1"/>
</dbReference>
<dbReference type="InterPro" id="IPR039424">
    <property type="entry name" value="SBP_5"/>
</dbReference>
<organism evidence="5 6">
    <name type="scientific">Pseudobacteriovorax antillogorgiicola</name>
    <dbReference type="NCBI Taxonomy" id="1513793"/>
    <lineage>
        <taxon>Bacteria</taxon>
        <taxon>Pseudomonadati</taxon>
        <taxon>Bdellovibrionota</taxon>
        <taxon>Oligoflexia</taxon>
        <taxon>Oligoflexales</taxon>
        <taxon>Pseudobacteriovoracaceae</taxon>
        <taxon>Pseudobacteriovorax</taxon>
    </lineage>
</organism>
<dbReference type="AlphaFoldDB" id="A0A1Y6CC75"/>
<evidence type="ECO:0000256" key="3">
    <source>
        <dbReference type="ARBA" id="ARBA00022729"/>
    </source>
</evidence>